<proteinExistence type="predicted"/>
<dbReference type="Proteomes" id="UP000601435">
    <property type="component" value="Unassembled WGS sequence"/>
</dbReference>
<comment type="caution">
    <text evidence="2">The sequence shown here is derived from an EMBL/GenBank/DDBJ whole genome shotgun (WGS) entry which is preliminary data.</text>
</comment>
<name>A0A812ZQS4_9DINO</name>
<feature type="region of interest" description="Disordered" evidence="1">
    <location>
        <begin position="860"/>
        <end position="885"/>
    </location>
</feature>
<dbReference type="EMBL" id="CAJNJA010049162">
    <property type="protein sequence ID" value="CAE7835929.1"/>
    <property type="molecule type" value="Genomic_DNA"/>
</dbReference>
<sequence>MCEDWKPFETELRAVSKVFGHKSYVELVIQYCVGLTPADEAHLRSLQVQLLDWRWESIEYIAKFWHRAIPILRGKWSQDSLGHTEKELAKSIEQSLRSEHSELMTLWTCSLSGTLGECGRWLEGCFCHEQSIAFRGKRKRVAAQGQLCPWKGRRLCTLAWQGGEAFVSRLEGEVSSGTAEFQQRMLTCAPELSSKMLEMNNWILVHLKSVLQSKFAWCTRIPFKIAGAFSLYVDKSLLEVTAFVRSCFQDFQESHHEMDLISRDLFGRETAESKELWEFSMQDEHTPNLRSLESFPHAFVAVQERAFTPLAERHLESQHKGIKWALQRGFKKAMPATTCARQRRRQIMSMLKSPAEREFVVMNWKTRTMWSDLLGHVVAPIDIAKMSLAHKLARCYCYSKEDHFAETPEDDSAAAAFLLALQGQARPERTLNADMRQWVSFLKQQLGNGVLCTFPCDLFELLGSDTEYAEGMGAEEPPFELDNQTLKAGLGEACELPDFTSEKFVFCQVVDARPENRAKVKQGTAEIGSRATMLVQEFPHVKWLEKQPPNTTVEVSKQDSRTILLDLERACYEDAFVRVMREVCVWSCQSAKRELELRGIAAEQGDVPEVADIVEHEDPNLPPLLDDDATLVALLDQANACVANVVEPRQMSVRAAGMNLSQLEQDAAVAVVSAGAVGSVAVPVTAVTSDRVSLATVLRLAERRVVQVFEDDFGEWLVHIAAPFLLHMTLHWKQPVPLSHAQVPAHNRSRVRGLNKIEFLRGLVRMEWTWPGRGSQPTQFECDGPKTIPANVLSRPEAHLKCLFLAPMLFGKPGGLKVIFHTCSEQYYNFLLQTEDMSSISGLRLEDISGFLASLKPPRKKASRKAIRNPNDEESEGDLELPDRPHSLRNLEELREHLAAQEEPIEPALGRPDIKALPPVTSRVPEHDGLKIYFDNYTHQSGRLRAFCQCPKHGKKCRLYVFVDSLGMDRSIAKLLAWVSRPARNAEDHLSFRPSEAEIDVLVQRQAMGV</sequence>
<dbReference type="AlphaFoldDB" id="A0A812ZQS4"/>
<gene>
    <name evidence="2" type="primary">RPT6A</name>
    <name evidence="2" type="ORF">SNEC2469_LOCUS25131</name>
</gene>
<protein>
    <submittedName>
        <fullName evidence="2">RPT6A protein</fullName>
    </submittedName>
</protein>
<reference evidence="2" key="1">
    <citation type="submission" date="2021-02" db="EMBL/GenBank/DDBJ databases">
        <authorList>
            <person name="Dougan E. K."/>
            <person name="Rhodes N."/>
            <person name="Thang M."/>
            <person name="Chan C."/>
        </authorList>
    </citation>
    <scope>NUCLEOTIDE SEQUENCE</scope>
</reference>
<keyword evidence="3" id="KW-1185">Reference proteome</keyword>
<dbReference type="OrthoDB" id="442022at2759"/>
<organism evidence="2 3">
    <name type="scientific">Symbiodinium necroappetens</name>
    <dbReference type="NCBI Taxonomy" id="1628268"/>
    <lineage>
        <taxon>Eukaryota</taxon>
        <taxon>Sar</taxon>
        <taxon>Alveolata</taxon>
        <taxon>Dinophyceae</taxon>
        <taxon>Suessiales</taxon>
        <taxon>Symbiodiniaceae</taxon>
        <taxon>Symbiodinium</taxon>
    </lineage>
</organism>
<evidence type="ECO:0000313" key="3">
    <source>
        <dbReference type="Proteomes" id="UP000601435"/>
    </source>
</evidence>
<evidence type="ECO:0000256" key="1">
    <source>
        <dbReference type="SAM" id="MobiDB-lite"/>
    </source>
</evidence>
<evidence type="ECO:0000313" key="2">
    <source>
        <dbReference type="EMBL" id="CAE7835929.1"/>
    </source>
</evidence>
<accession>A0A812ZQS4</accession>